<evidence type="ECO:0000256" key="1">
    <source>
        <dbReference type="SAM" id="MobiDB-lite"/>
    </source>
</evidence>
<accession>A0ABD0N0W7</accession>
<evidence type="ECO:0000313" key="3">
    <source>
        <dbReference type="Proteomes" id="UP001529510"/>
    </source>
</evidence>
<dbReference type="AlphaFoldDB" id="A0ABD0N0W7"/>
<dbReference type="EMBL" id="JAMKFB020000025">
    <property type="protein sequence ID" value="KAL0154886.1"/>
    <property type="molecule type" value="Genomic_DNA"/>
</dbReference>
<feature type="region of interest" description="Disordered" evidence="1">
    <location>
        <begin position="18"/>
        <end position="72"/>
    </location>
</feature>
<sequence>TVGSDSPGQAVEAEEIVKQLDMEQLEETPTSTTTDGRDLTFDPALNPRPLPHVETSVEEGEIVTEADMPPLT</sequence>
<feature type="non-terminal residue" evidence="2">
    <location>
        <position position="72"/>
    </location>
</feature>
<gene>
    <name evidence="2" type="ORF">M9458_049149</name>
</gene>
<feature type="non-terminal residue" evidence="2">
    <location>
        <position position="1"/>
    </location>
</feature>
<comment type="caution">
    <text evidence="2">The sequence shown here is derived from an EMBL/GenBank/DDBJ whole genome shotgun (WGS) entry which is preliminary data.</text>
</comment>
<keyword evidence="3" id="KW-1185">Reference proteome</keyword>
<organism evidence="2 3">
    <name type="scientific">Cirrhinus mrigala</name>
    <name type="common">Mrigala</name>
    <dbReference type="NCBI Taxonomy" id="683832"/>
    <lineage>
        <taxon>Eukaryota</taxon>
        <taxon>Metazoa</taxon>
        <taxon>Chordata</taxon>
        <taxon>Craniata</taxon>
        <taxon>Vertebrata</taxon>
        <taxon>Euteleostomi</taxon>
        <taxon>Actinopterygii</taxon>
        <taxon>Neopterygii</taxon>
        <taxon>Teleostei</taxon>
        <taxon>Ostariophysi</taxon>
        <taxon>Cypriniformes</taxon>
        <taxon>Cyprinidae</taxon>
        <taxon>Labeoninae</taxon>
        <taxon>Labeonini</taxon>
        <taxon>Cirrhinus</taxon>
    </lineage>
</organism>
<dbReference type="Proteomes" id="UP001529510">
    <property type="component" value="Unassembled WGS sequence"/>
</dbReference>
<proteinExistence type="predicted"/>
<reference evidence="2 3" key="1">
    <citation type="submission" date="2024-05" db="EMBL/GenBank/DDBJ databases">
        <title>Genome sequencing and assembly of Indian major carp, Cirrhinus mrigala (Hamilton, 1822).</title>
        <authorList>
            <person name="Mohindra V."/>
            <person name="Chowdhury L.M."/>
            <person name="Lal K."/>
            <person name="Jena J.K."/>
        </authorList>
    </citation>
    <scope>NUCLEOTIDE SEQUENCE [LARGE SCALE GENOMIC DNA]</scope>
    <source>
        <strain evidence="2">CM1030</strain>
        <tissue evidence="2">Blood</tissue>
    </source>
</reference>
<protein>
    <submittedName>
        <fullName evidence="2">Uncharacterized protein</fullName>
    </submittedName>
</protein>
<evidence type="ECO:0000313" key="2">
    <source>
        <dbReference type="EMBL" id="KAL0154886.1"/>
    </source>
</evidence>
<name>A0ABD0N0W7_CIRMR</name>